<evidence type="ECO:0000313" key="1">
    <source>
        <dbReference type="EMBL" id="SAK89361.1"/>
    </source>
</evidence>
<dbReference type="Gene3D" id="1.20.1220.20">
    <property type="entry name" value="Uncharcterised protein PF01724"/>
    <property type="match status" value="1"/>
</dbReference>
<protein>
    <submittedName>
        <fullName evidence="1">Uncharacterized protein</fullName>
    </submittedName>
</protein>
<proteinExistence type="predicted"/>
<evidence type="ECO:0000313" key="2">
    <source>
        <dbReference type="Proteomes" id="UP000054624"/>
    </source>
</evidence>
<keyword evidence="2" id="KW-1185">Reference proteome</keyword>
<dbReference type="Pfam" id="PF01724">
    <property type="entry name" value="DUF29"/>
    <property type="match status" value="1"/>
</dbReference>
<reference evidence="2" key="1">
    <citation type="submission" date="2016-01" db="EMBL/GenBank/DDBJ databases">
        <authorList>
            <person name="Peeters Charlotte."/>
        </authorList>
    </citation>
    <scope>NUCLEOTIDE SEQUENCE [LARGE SCALE GENOMIC DNA]</scope>
</reference>
<dbReference type="EMBL" id="FCOI02000033">
    <property type="protein sequence ID" value="SAK89361.1"/>
    <property type="molecule type" value="Genomic_DNA"/>
</dbReference>
<name>A0A158D4C8_9BURK</name>
<dbReference type="STRING" id="1777137.AWB76_06434"/>
<dbReference type="AlphaFoldDB" id="A0A158D4C8"/>
<dbReference type="Proteomes" id="UP000054624">
    <property type="component" value="Unassembled WGS sequence"/>
</dbReference>
<sequence>MFTDEDWIADMWGDALEQAANETHIDFADLPESCPWPMSSVLEDGFLPE</sequence>
<organism evidence="1 2">
    <name type="scientific">Caballeronia temeraria</name>
    <dbReference type="NCBI Taxonomy" id="1777137"/>
    <lineage>
        <taxon>Bacteria</taxon>
        <taxon>Pseudomonadati</taxon>
        <taxon>Pseudomonadota</taxon>
        <taxon>Betaproteobacteria</taxon>
        <taxon>Burkholderiales</taxon>
        <taxon>Burkholderiaceae</taxon>
        <taxon>Caballeronia</taxon>
    </lineage>
</organism>
<gene>
    <name evidence="1" type="ORF">AWB76_06434</name>
</gene>
<accession>A0A158D4C8</accession>